<feature type="compositionally biased region" description="Low complexity" evidence="1">
    <location>
        <begin position="247"/>
        <end position="271"/>
    </location>
</feature>
<organism evidence="3 4">
    <name type="scientific">Periconia macrospinosa</name>
    <dbReference type="NCBI Taxonomy" id="97972"/>
    <lineage>
        <taxon>Eukaryota</taxon>
        <taxon>Fungi</taxon>
        <taxon>Dikarya</taxon>
        <taxon>Ascomycota</taxon>
        <taxon>Pezizomycotina</taxon>
        <taxon>Dothideomycetes</taxon>
        <taxon>Pleosporomycetidae</taxon>
        <taxon>Pleosporales</taxon>
        <taxon>Massarineae</taxon>
        <taxon>Periconiaceae</taxon>
        <taxon>Periconia</taxon>
    </lineage>
</organism>
<feature type="compositionally biased region" description="Basic and acidic residues" evidence="1">
    <location>
        <begin position="1"/>
        <end position="11"/>
    </location>
</feature>
<name>A0A2V1DYI5_9PLEO</name>
<evidence type="ECO:0000313" key="3">
    <source>
        <dbReference type="EMBL" id="PVI03251.1"/>
    </source>
</evidence>
<keyword evidence="2" id="KW-0812">Transmembrane</keyword>
<dbReference type="Proteomes" id="UP000244855">
    <property type="component" value="Unassembled WGS sequence"/>
</dbReference>
<dbReference type="EMBL" id="KZ805333">
    <property type="protein sequence ID" value="PVI03251.1"/>
    <property type="molecule type" value="Genomic_DNA"/>
</dbReference>
<dbReference type="OrthoDB" id="4770059at2759"/>
<keyword evidence="2" id="KW-1133">Transmembrane helix</keyword>
<keyword evidence="2" id="KW-0472">Membrane</keyword>
<feature type="region of interest" description="Disordered" evidence="1">
    <location>
        <begin position="1"/>
        <end position="28"/>
    </location>
</feature>
<reference evidence="3 4" key="1">
    <citation type="journal article" date="2018" name="Sci. Rep.">
        <title>Comparative genomics provides insights into the lifestyle and reveals functional heterogeneity of dark septate endophytic fungi.</title>
        <authorList>
            <person name="Knapp D.G."/>
            <person name="Nemeth J.B."/>
            <person name="Barry K."/>
            <person name="Hainaut M."/>
            <person name="Henrissat B."/>
            <person name="Johnson J."/>
            <person name="Kuo A."/>
            <person name="Lim J.H.P."/>
            <person name="Lipzen A."/>
            <person name="Nolan M."/>
            <person name="Ohm R.A."/>
            <person name="Tamas L."/>
            <person name="Grigoriev I.V."/>
            <person name="Spatafora J.W."/>
            <person name="Nagy L.G."/>
            <person name="Kovacs G.M."/>
        </authorList>
    </citation>
    <scope>NUCLEOTIDE SEQUENCE [LARGE SCALE GENOMIC DNA]</scope>
    <source>
        <strain evidence="3 4">DSE2036</strain>
    </source>
</reference>
<gene>
    <name evidence="3" type="ORF">DM02DRAFT_669915</name>
</gene>
<feature type="region of interest" description="Disordered" evidence="1">
    <location>
        <begin position="241"/>
        <end position="272"/>
    </location>
</feature>
<feature type="region of interest" description="Disordered" evidence="1">
    <location>
        <begin position="384"/>
        <end position="406"/>
    </location>
</feature>
<proteinExistence type="predicted"/>
<dbReference type="AlphaFoldDB" id="A0A2V1DYI5"/>
<evidence type="ECO:0000256" key="2">
    <source>
        <dbReference type="SAM" id="Phobius"/>
    </source>
</evidence>
<protein>
    <submittedName>
        <fullName evidence="3">Uncharacterized protein</fullName>
    </submittedName>
</protein>
<accession>A0A2V1DYI5</accession>
<sequence length="406" mass="42880">MNTFRTTRDPEASAAAATSGVYTSDQHNPSSIGIGDLVPLTTIFTPSVWCSTRWLHSVSSDGQQVVLNHSPSGFKAGITSNYYGGCLPYDSTTKASFSPGVCPSGLEANALTLYTGGAARTWRAVCCSSGWYDDEGCRTTFTTPFTAITGYTESGTTYWDSSINSYLDTLETTTDPRGSVSVKSNMLISPILKVNRTVVTSGVASATPIIVAWQSSDLTVFPSDYASSLARRMGVDFATTTLASPGSSQSIPQATQTPPPASSTTPTQRPPLSTAAKAGIGVGATLFAVLVITAILATLLLRRRRKQGRKVVDGDEVELRSKAELPGEALNEADGNAMMPLEMEEGAPKEMDAASATALEMEAEGKGYMTLLLGSWRAEVDGDRPQAVELDAGSIKGNPRGRDELE</sequence>
<keyword evidence="4" id="KW-1185">Reference proteome</keyword>
<evidence type="ECO:0000313" key="4">
    <source>
        <dbReference type="Proteomes" id="UP000244855"/>
    </source>
</evidence>
<evidence type="ECO:0000256" key="1">
    <source>
        <dbReference type="SAM" id="MobiDB-lite"/>
    </source>
</evidence>
<feature type="transmembrane region" description="Helical" evidence="2">
    <location>
        <begin position="278"/>
        <end position="301"/>
    </location>
</feature>